<feature type="compositionally biased region" description="Acidic residues" evidence="1">
    <location>
        <begin position="229"/>
        <end position="240"/>
    </location>
</feature>
<evidence type="ECO:0000313" key="4">
    <source>
        <dbReference type="Proteomes" id="UP000184357"/>
    </source>
</evidence>
<feature type="compositionally biased region" description="Acidic residues" evidence="1">
    <location>
        <begin position="403"/>
        <end position="415"/>
    </location>
</feature>
<keyword evidence="4" id="KW-1185">Reference proteome</keyword>
<evidence type="ECO:0000313" key="3">
    <source>
        <dbReference type="EMBL" id="SHH43472.1"/>
    </source>
</evidence>
<protein>
    <recommendedName>
        <fullName evidence="2">DUF4382 domain-containing protein</fullName>
    </recommendedName>
</protein>
<accession>A0A1M5SYD4</accession>
<dbReference type="InterPro" id="IPR038081">
    <property type="entry name" value="CalX-like_sf"/>
</dbReference>
<feature type="compositionally biased region" description="Low complexity" evidence="1">
    <location>
        <begin position="86"/>
        <end position="96"/>
    </location>
</feature>
<evidence type="ECO:0000259" key="2">
    <source>
        <dbReference type="Pfam" id="PF14321"/>
    </source>
</evidence>
<dbReference type="InterPro" id="IPR025491">
    <property type="entry name" value="DUF4382"/>
</dbReference>
<dbReference type="OrthoDB" id="206301at2157"/>
<dbReference type="EMBL" id="FQWV01000007">
    <property type="protein sequence ID" value="SHH43472.1"/>
    <property type="molecule type" value="Genomic_DNA"/>
</dbReference>
<dbReference type="AlphaFoldDB" id="A0A1M5SYD4"/>
<organism evidence="3 4">
    <name type="scientific">Halobaculum gomorrense</name>
    <dbReference type="NCBI Taxonomy" id="43928"/>
    <lineage>
        <taxon>Archaea</taxon>
        <taxon>Methanobacteriati</taxon>
        <taxon>Methanobacteriota</taxon>
        <taxon>Stenosarchaea group</taxon>
        <taxon>Halobacteria</taxon>
        <taxon>Halobacteriales</taxon>
        <taxon>Haloferacaceae</taxon>
        <taxon>Halobaculum</taxon>
    </lineage>
</organism>
<sequence>MTRHTTGWAAAAAALMLVLAGCAGGVTAPGTERGASTASGDDGGTVNFYISDQQNAIDQFEHLNVTITQVTLVQADGDDESETESTENTTTETATPESDDADDGGQVTYQVDNITVDLTELQGANASKLGSVPVPNGTYTKVFVEVSSVNGTLTDGSSADVKLPSNKLQLNTDFTVSNGEAVDFVFDVTVFERGPNGYILKPVASESGTGDEVEIRAVGDRGESGDGGADNEESGDDAGGESDRGGNASDGASGQSSMDFYLSDEQNAMGDFAHLNVTVTKVGIHEANGSWIEKDVADQSVDLTTLQGANATKLGTFGVENDTYDKVFVYVDGIDATLENGDSANVKLPSSKLQLHTEFTVGDGEEIDFVYDMSVFKAGKSGKYILKPVVSESGTGEEVAIEDIDERETESETEGTSENGSGDAETEIAALNASFVGNVSAGANATVEVTRNGSAVENATVVVTQTADGNETSETYTTDANGTVAFAVDANATTLTVEVTDADGEVELEREFEGEAMAGGSTETSAGSDDAGAGGDDSAALRSAAV</sequence>
<feature type="region of interest" description="Disordered" evidence="1">
    <location>
        <begin position="403"/>
        <end position="423"/>
    </location>
</feature>
<feature type="domain" description="DUF4382" evidence="2">
    <location>
        <begin position="257"/>
        <end position="388"/>
    </location>
</feature>
<dbReference type="RefSeq" id="WP_073310206.1">
    <property type="nucleotide sequence ID" value="NZ_FQWV01000007.1"/>
</dbReference>
<evidence type="ECO:0000256" key="1">
    <source>
        <dbReference type="SAM" id="MobiDB-lite"/>
    </source>
</evidence>
<dbReference type="PROSITE" id="PS51257">
    <property type="entry name" value="PROKAR_LIPOPROTEIN"/>
    <property type="match status" value="1"/>
</dbReference>
<feature type="compositionally biased region" description="Acidic residues" evidence="1">
    <location>
        <begin position="76"/>
        <end position="85"/>
    </location>
</feature>
<proteinExistence type="predicted"/>
<dbReference type="Gene3D" id="2.60.40.10">
    <property type="entry name" value="Immunoglobulins"/>
    <property type="match status" value="1"/>
</dbReference>
<feature type="region of interest" description="Disordered" evidence="1">
    <location>
        <begin position="508"/>
        <end position="546"/>
    </location>
</feature>
<feature type="domain" description="DUF4382" evidence="2">
    <location>
        <begin position="44"/>
        <end position="202"/>
    </location>
</feature>
<dbReference type="Pfam" id="PF14321">
    <property type="entry name" value="DUF4382"/>
    <property type="match status" value="2"/>
</dbReference>
<gene>
    <name evidence="3" type="ORF">SAMN05443636_2572</name>
</gene>
<dbReference type="Proteomes" id="UP000184357">
    <property type="component" value="Unassembled WGS sequence"/>
</dbReference>
<feature type="region of interest" description="Disordered" evidence="1">
    <location>
        <begin position="74"/>
        <end position="106"/>
    </location>
</feature>
<dbReference type="STRING" id="43928.SAMN05443636_2572"/>
<feature type="region of interest" description="Disordered" evidence="1">
    <location>
        <begin position="199"/>
        <end position="258"/>
    </location>
</feature>
<reference evidence="3 4" key="1">
    <citation type="submission" date="2016-11" db="EMBL/GenBank/DDBJ databases">
        <authorList>
            <person name="Jaros S."/>
            <person name="Januszkiewicz K."/>
            <person name="Wedrychowicz H."/>
        </authorList>
    </citation>
    <scope>NUCLEOTIDE SEQUENCE [LARGE SCALE GENOMIC DNA]</scope>
    <source>
        <strain evidence="3 4">DSM 9297</strain>
    </source>
</reference>
<dbReference type="SUPFAM" id="SSF141072">
    <property type="entry name" value="CalX-like"/>
    <property type="match status" value="1"/>
</dbReference>
<feature type="compositionally biased region" description="Basic and acidic residues" evidence="1">
    <location>
        <begin position="213"/>
        <end position="224"/>
    </location>
</feature>
<name>A0A1M5SYD4_9EURY</name>
<feature type="compositionally biased region" description="Low complexity" evidence="1">
    <location>
        <begin position="525"/>
        <end position="546"/>
    </location>
</feature>
<dbReference type="InterPro" id="IPR013783">
    <property type="entry name" value="Ig-like_fold"/>
</dbReference>